<dbReference type="Proteomes" id="UP000018958">
    <property type="component" value="Unassembled WGS sequence"/>
</dbReference>
<evidence type="ECO:0000313" key="1">
    <source>
        <dbReference type="EMBL" id="ETO99887.1"/>
    </source>
</evidence>
<dbReference type="AlphaFoldDB" id="W2VQF1"/>
<name>W2VQF1_PHYNI</name>
<protein>
    <submittedName>
        <fullName evidence="1">Uncharacterized protein</fullName>
    </submittedName>
</protein>
<evidence type="ECO:0000313" key="2">
    <source>
        <dbReference type="Proteomes" id="UP000018958"/>
    </source>
</evidence>
<organism evidence="1 2">
    <name type="scientific">Phytophthora nicotianae CJ01A1</name>
    <dbReference type="NCBI Taxonomy" id="1317063"/>
    <lineage>
        <taxon>Eukaryota</taxon>
        <taxon>Sar</taxon>
        <taxon>Stramenopiles</taxon>
        <taxon>Oomycota</taxon>
        <taxon>Peronosporomycetes</taxon>
        <taxon>Peronosporales</taxon>
        <taxon>Peronosporaceae</taxon>
        <taxon>Phytophthora</taxon>
    </lineage>
</organism>
<reference evidence="1 2" key="1">
    <citation type="submission" date="2013-11" db="EMBL/GenBank/DDBJ databases">
        <title>The Genome Sequence of Phytophthora parasitica CJ01A1.</title>
        <authorList>
            <consortium name="The Broad Institute Genomics Platform"/>
            <person name="Russ C."/>
            <person name="Tyler B."/>
            <person name="Panabieres F."/>
            <person name="Shan W."/>
            <person name="Tripathy S."/>
            <person name="Grunwald N."/>
            <person name="Machado M."/>
            <person name="Johnson C.S."/>
            <person name="Walker B."/>
            <person name="Young S.K."/>
            <person name="Zeng Q."/>
            <person name="Gargeya S."/>
            <person name="Fitzgerald M."/>
            <person name="Haas B."/>
            <person name="Abouelleil A."/>
            <person name="Allen A.W."/>
            <person name="Alvarado L."/>
            <person name="Arachchi H.M."/>
            <person name="Berlin A.M."/>
            <person name="Chapman S.B."/>
            <person name="Gainer-Dewar J."/>
            <person name="Goldberg J."/>
            <person name="Griggs A."/>
            <person name="Gujja S."/>
            <person name="Hansen M."/>
            <person name="Howarth C."/>
            <person name="Imamovic A."/>
            <person name="Ireland A."/>
            <person name="Larimer J."/>
            <person name="McCowan C."/>
            <person name="Murphy C."/>
            <person name="Pearson M."/>
            <person name="Poon T.W."/>
            <person name="Priest M."/>
            <person name="Roberts A."/>
            <person name="Saif S."/>
            <person name="Shea T."/>
            <person name="Sisk P."/>
            <person name="Sykes S."/>
            <person name="Wortman J."/>
            <person name="Nusbaum C."/>
            <person name="Birren B."/>
        </authorList>
    </citation>
    <scope>NUCLEOTIDE SEQUENCE [LARGE SCALE GENOMIC DNA]</scope>
    <source>
        <strain evidence="1 2">CJ01A1</strain>
    </source>
</reference>
<proteinExistence type="predicted"/>
<gene>
    <name evidence="1" type="ORF">F441_22687</name>
</gene>
<comment type="caution">
    <text evidence="1">The sequence shown here is derived from an EMBL/GenBank/DDBJ whole genome shotgun (WGS) entry which is preliminary data.</text>
</comment>
<accession>W2VQF1</accession>
<dbReference type="EMBL" id="ANIX01004951">
    <property type="protein sequence ID" value="ETO99887.1"/>
    <property type="molecule type" value="Genomic_DNA"/>
</dbReference>
<sequence length="105" mass="11508">MMQFHHALKALQTHPNTSTFSSTMRFYLALVSIVVNFLASGNAAVATNSEEIETSQLTVPSDPHVDPFGEFGGNAERMLKGVNKIAGLITTKGLEEDRLEERTSR</sequence>